<feature type="compositionally biased region" description="Basic and acidic residues" evidence="1">
    <location>
        <begin position="525"/>
        <end position="551"/>
    </location>
</feature>
<feature type="region of interest" description="Disordered" evidence="1">
    <location>
        <begin position="300"/>
        <end position="474"/>
    </location>
</feature>
<dbReference type="EMBL" id="X56082">
    <property type="protein sequence ID" value="CAA39561.1"/>
    <property type="molecule type" value="Genomic_DNA"/>
</dbReference>
<reference evidence="2" key="1">
    <citation type="submission" date="1990-09" db="EMBL/GenBank/DDBJ databases">
        <title>Nucleotide sequence of a cellulase gene complex from Ruminococcus flavefaciens strain 186 coding for multi-cellulase activities.</title>
        <authorList>
            <person name="Huang C.M."/>
            <person name="Asmundson R.V."/>
            <person name="Yu P.L."/>
        </authorList>
    </citation>
    <scope>NUCLEOTIDE SEQUENCE</scope>
    <source>
        <strain evidence="2">186</strain>
    </source>
</reference>
<protein>
    <submittedName>
        <fullName evidence="2">Exo-glucanase</fullName>
    </submittedName>
</protein>
<feature type="compositionally biased region" description="Basic and acidic residues" evidence="1">
    <location>
        <begin position="258"/>
        <end position="272"/>
    </location>
</feature>
<feature type="region of interest" description="Disordered" evidence="1">
    <location>
        <begin position="64"/>
        <end position="99"/>
    </location>
</feature>
<feature type="compositionally biased region" description="Basic and acidic residues" evidence="1">
    <location>
        <begin position="310"/>
        <end position="339"/>
    </location>
</feature>
<feature type="region of interest" description="Disordered" evidence="1">
    <location>
        <begin position="514"/>
        <end position="572"/>
    </location>
</feature>
<evidence type="ECO:0000313" key="2">
    <source>
        <dbReference type="EMBL" id="CAA39561.1"/>
    </source>
</evidence>
<dbReference type="AlphaFoldDB" id="Q52749"/>
<organism evidence="2">
    <name type="scientific">Ruminococcus flavefaciens</name>
    <dbReference type="NCBI Taxonomy" id="1265"/>
    <lineage>
        <taxon>Bacteria</taxon>
        <taxon>Bacillati</taxon>
        <taxon>Bacillota</taxon>
        <taxon>Clostridia</taxon>
        <taxon>Eubacteriales</taxon>
        <taxon>Oscillospiraceae</taxon>
        <taxon>Ruminococcus</taxon>
    </lineage>
</organism>
<feature type="compositionally biased region" description="Basic and acidic residues" evidence="1">
    <location>
        <begin position="454"/>
        <end position="468"/>
    </location>
</feature>
<feature type="region of interest" description="Disordered" evidence="1">
    <location>
        <begin position="176"/>
        <end position="207"/>
    </location>
</feature>
<accession>Q52749</accession>
<dbReference type="PIR" id="S21325">
    <property type="entry name" value="S21325"/>
</dbReference>
<name>Q52749_RUMFL</name>
<feature type="region of interest" description="Disordered" evidence="1">
    <location>
        <begin position="250"/>
        <end position="282"/>
    </location>
</feature>
<feature type="region of interest" description="Disordered" evidence="1">
    <location>
        <begin position="1"/>
        <end position="21"/>
    </location>
</feature>
<feature type="compositionally biased region" description="Basic and acidic residues" evidence="1">
    <location>
        <begin position="430"/>
        <end position="447"/>
    </location>
</feature>
<feature type="compositionally biased region" description="Basic and acidic residues" evidence="1">
    <location>
        <begin position="351"/>
        <end position="365"/>
    </location>
</feature>
<proteinExistence type="predicted"/>
<feature type="compositionally biased region" description="Basic and acidic residues" evidence="1">
    <location>
        <begin position="65"/>
        <end position="86"/>
    </location>
</feature>
<sequence>MRQDTQSAQRERVHDLDLDPVSGVLRLASDEQHGRSVDGLDQHVAVEGRDHDLSAHDLLGVAARVSDEPLLYRDDPADREQPRPDGRQAVPEEVDQGAASDGHDLRVDALQHSGLSQQHDRGRPEVARHLDEDGRTVLRADSQDDTQDSRLQLLAWCRLLTVRGHVDPVVAHTGRQADEQDAGDELPSVHQAEDGGALSRQPDHLDLNVSRDDHSVERRLDQDSHDLQRALQDQDRLAAVLRLDGDHLDDPVGVQLPRQDHDDSAQDHRSQGERLASGHHPDLRSEQVTAALLEDEAHVVGHQASSTRVDSPDQERGDHPDRSFARLEDVQGDEARLDVDQSQLDPQDGLRVADPDLSVEDHGQRDALCQSDPQRVERADGLDVCLRHCSTAPSSSPPSTPTPSSTTPTPSSSVSSVPTPSSPDSPSPTDHARSGDQHEVDLHDQRGDAAGLHDQVDHSLGEDVRLADGDGDQSLRQQELSHDELRVGEQLEAVDPDRSAQGVEQDAPLSQLQAVAQSDAADLQQVRDVDHDDVVAGEDGGRDHEQLHRLDTIPVFDEAHPQPGAISDRLRS</sequence>
<evidence type="ECO:0000256" key="1">
    <source>
        <dbReference type="SAM" id="MobiDB-lite"/>
    </source>
</evidence>
<feature type="compositionally biased region" description="Low complexity" evidence="1">
    <location>
        <begin position="402"/>
        <end position="419"/>
    </location>
</feature>
<feature type="compositionally biased region" description="Basic and acidic residues" evidence="1">
    <location>
        <begin position="1"/>
        <end position="17"/>
    </location>
</feature>